<organism evidence="1 2">
    <name type="scientific">Oryzias melastigma</name>
    <name type="common">Marine medaka</name>
    <dbReference type="NCBI Taxonomy" id="30732"/>
    <lineage>
        <taxon>Eukaryota</taxon>
        <taxon>Metazoa</taxon>
        <taxon>Chordata</taxon>
        <taxon>Craniata</taxon>
        <taxon>Vertebrata</taxon>
        <taxon>Euteleostomi</taxon>
        <taxon>Actinopterygii</taxon>
        <taxon>Neopterygii</taxon>
        <taxon>Teleostei</taxon>
        <taxon>Neoteleostei</taxon>
        <taxon>Acanthomorphata</taxon>
        <taxon>Ovalentaria</taxon>
        <taxon>Atherinomorphae</taxon>
        <taxon>Beloniformes</taxon>
        <taxon>Adrianichthyidae</taxon>
        <taxon>Oryziinae</taxon>
        <taxon>Oryzias</taxon>
    </lineage>
</organism>
<name>A0A834FFF6_ORYME</name>
<comment type="caution">
    <text evidence="1">The sequence shown here is derived from an EMBL/GenBank/DDBJ whole genome shotgun (WGS) entry which is preliminary data.</text>
</comment>
<evidence type="ECO:0000313" key="2">
    <source>
        <dbReference type="Proteomes" id="UP000646548"/>
    </source>
</evidence>
<accession>A0A834FFF6</accession>
<dbReference type="Proteomes" id="UP000646548">
    <property type="component" value="Unassembled WGS sequence"/>
</dbReference>
<proteinExistence type="predicted"/>
<reference evidence="1" key="1">
    <citation type="journal article" name="BMC Genomics">
        <title>Long-read sequencing and de novo genome assembly of marine medaka (Oryzias melastigma).</title>
        <authorList>
            <person name="Liang P."/>
            <person name="Saqib H.S.A."/>
            <person name="Ni X."/>
            <person name="Shen Y."/>
        </authorList>
    </citation>
    <scope>NUCLEOTIDE SEQUENCE</scope>
    <source>
        <strain evidence="1">Bigg-433</strain>
    </source>
</reference>
<gene>
    <name evidence="1" type="ORF">FQA47_024081</name>
</gene>
<dbReference type="EMBL" id="WKFB01000177">
    <property type="protein sequence ID" value="KAF6732914.1"/>
    <property type="molecule type" value="Genomic_DNA"/>
</dbReference>
<evidence type="ECO:0000313" key="1">
    <source>
        <dbReference type="EMBL" id="KAF6732914.1"/>
    </source>
</evidence>
<dbReference type="AlphaFoldDB" id="A0A834FFF6"/>
<protein>
    <submittedName>
        <fullName evidence="1">Uncharacterized protein</fullName>
    </submittedName>
</protein>
<sequence>MTKYQFKIALLSSGQHDVSGGSVNYNINLSPLLLAPNRARLLIPAVLQTPGTAEQKPGGSVPCFHPFRAPQYGQARACVCERESGERGSLSSR</sequence>